<keyword evidence="2" id="KW-1133">Transmembrane helix</keyword>
<dbReference type="Proteomes" id="UP001487296">
    <property type="component" value="Unassembled WGS sequence"/>
</dbReference>
<keyword evidence="4" id="KW-1185">Reference proteome</keyword>
<evidence type="ECO:0000313" key="4">
    <source>
        <dbReference type="Proteomes" id="UP001487296"/>
    </source>
</evidence>
<name>A0ABV1FPN9_9BACT</name>
<evidence type="ECO:0008006" key="5">
    <source>
        <dbReference type="Google" id="ProtNLM"/>
    </source>
</evidence>
<reference evidence="3 4" key="1">
    <citation type="submission" date="2024-04" db="EMBL/GenBank/DDBJ databases">
        <title>Human intestinal bacterial collection.</title>
        <authorList>
            <person name="Pauvert C."/>
            <person name="Hitch T.C.A."/>
            <person name="Clavel T."/>
        </authorList>
    </citation>
    <scope>NUCLEOTIDE SEQUENCE [LARGE SCALE GENOMIC DNA]</scope>
    <source>
        <strain evidence="3 4">CLA-AA-H145</strain>
    </source>
</reference>
<feature type="region of interest" description="Disordered" evidence="1">
    <location>
        <begin position="41"/>
        <end position="62"/>
    </location>
</feature>
<evidence type="ECO:0000313" key="3">
    <source>
        <dbReference type="EMBL" id="MEQ2486374.1"/>
    </source>
</evidence>
<accession>A0ABV1FPN9</accession>
<sequence length="86" mass="10074">MKKKSDSAWFVWNLVSVSLSFGFFVGQWRLFGQIRAPPFEAKTKSNGTRRQSFPMRDAPGKNANKPFLNLTFVLHRRYIRSQIRHS</sequence>
<dbReference type="RefSeq" id="WP_215759490.1">
    <property type="nucleotide sequence ID" value="NZ_JAHKBE010000013.1"/>
</dbReference>
<organism evidence="3 4">
    <name type="scientific">Hallella faecis</name>
    <dbReference type="NCBI Taxonomy" id="2841596"/>
    <lineage>
        <taxon>Bacteria</taxon>
        <taxon>Pseudomonadati</taxon>
        <taxon>Bacteroidota</taxon>
        <taxon>Bacteroidia</taxon>
        <taxon>Bacteroidales</taxon>
        <taxon>Prevotellaceae</taxon>
        <taxon>Hallella</taxon>
    </lineage>
</organism>
<evidence type="ECO:0000256" key="1">
    <source>
        <dbReference type="SAM" id="MobiDB-lite"/>
    </source>
</evidence>
<feature type="transmembrane region" description="Helical" evidence="2">
    <location>
        <begin position="7"/>
        <end position="28"/>
    </location>
</feature>
<gene>
    <name evidence="3" type="ORF">AAAT34_04800</name>
</gene>
<evidence type="ECO:0000256" key="2">
    <source>
        <dbReference type="SAM" id="Phobius"/>
    </source>
</evidence>
<comment type="caution">
    <text evidence="3">The sequence shown here is derived from an EMBL/GenBank/DDBJ whole genome shotgun (WGS) entry which is preliminary data.</text>
</comment>
<keyword evidence="2" id="KW-0812">Transmembrane</keyword>
<proteinExistence type="predicted"/>
<keyword evidence="2" id="KW-0472">Membrane</keyword>
<protein>
    <recommendedName>
        <fullName evidence="5">Secreted protein</fullName>
    </recommendedName>
</protein>
<dbReference type="EMBL" id="JBBNFP010000012">
    <property type="protein sequence ID" value="MEQ2486374.1"/>
    <property type="molecule type" value="Genomic_DNA"/>
</dbReference>